<dbReference type="PANTHER" id="PTHR42711">
    <property type="entry name" value="ABC TRANSPORTER ATP-BINDING PROTEIN"/>
    <property type="match status" value="1"/>
</dbReference>
<evidence type="ECO:0000256" key="1">
    <source>
        <dbReference type="ARBA" id="ARBA00022448"/>
    </source>
</evidence>
<evidence type="ECO:0000256" key="2">
    <source>
        <dbReference type="ARBA" id="ARBA00022741"/>
    </source>
</evidence>
<sequence>MKLLQAINLTKKFPNKLAVNNISLTINQGELVALLGPNGAGKSTTLNMMIGVSQPTNGQIIFGEKSTNIKDYKTEIGVVFQGSVLDDDLTVKDNIMTRANMYAKPVQLNSLIKKFELESIWKQPYCSLSGGQRRRVDIARALVSSPKLLFLDEPSTGLDIQTRTKIWEVLEQLRKETGLTIVFTTHYLEESENADYIYIMDQGQVIAEDTVAGLQKKYTQNVLQLDYLNGESKTETLDNKDEAIKILTENAKLLANFEYRPGTMDDVFMNLTGKEIR</sequence>
<organism evidence="5 6">
    <name type="scientific">Companilactobacillus heilongjiangensis</name>
    <dbReference type="NCBI Taxonomy" id="1074467"/>
    <lineage>
        <taxon>Bacteria</taxon>
        <taxon>Bacillati</taxon>
        <taxon>Bacillota</taxon>
        <taxon>Bacilli</taxon>
        <taxon>Lactobacillales</taxon>
        <taxon>Lactobacillaceae</taxon>
        <taxon>Companilactobacillus</taxon>
    </lineage>
</organism>
<dbReference type="OrthoDB" id="9804819at2"/>
<dbReference type="InterPro" id="IPR003593">
    <property type="entry name" value="AAA+_ATPase"/>
</dbReference>
<dbReference type="Gene3D" id="3.40.50.300">
    <property type="entry name" value="P-loop containing nucleotide triphosphate hydrolases"/>
    <property type="match status" value="1"/>
</dbReference>
<dbReference type="AlphaFoldDB" id="A0A0K2L9G4"/>
<evidence type="ECO:0000313" key="6">
    <source>
        <dbReference type="Proteomes" id="UP000061546"/>
    </source>
</evidence>
<dbReference type="Pfam" id="PF00005">
    <property type="entry name" value="ABC_tran"/>
    <property type="match status" value="1"/>
</dbReference>
<dbReference type="EMBL" id="CP012559">
    <property type="protein sequence ID" value="ALB27934.1"/>
    <property type="molecule type" value="Genomic_DNA"/>
</dbReference>
<dbReference type="GO" id="GO:0016887">
    <property type="term" value="F:ATP hydrolysis activity"/>
    <property type="evidence" value="ECO:0007669"/>
    <property type="project" value="InterPro"/>
</dbReference>
<evidence type="ECO:0000259" key="4">
    <source>
        <dbReference type="PROSITE" id="PS50893"/>
    </source>
</evidence>
<dbReference type="InterPro" id="IPR050763">
    <property type="entry name" value="ABC_transporter_ATP-binding"/>
</dbReference>
<dbReference type="STRING" id="1074467.JP39_00270"/>
<dbReference type="InterPro" id="IPR027417">
    <property type="entry name" value="P-loop_NTPase"/>
</dbReference>
<evidence type="ECO:0000256" key="3">
    <source>
        <dbReference type="ARBA" id="ARBA00022840"/>
    </source>
</evidence>
<dbReference type="PANTHER" id="PTHR42711:SF17">
    <property type="entry name" value="ABC TRANSPORTER ATP-BINDING PROTEIN"/>
    <property type="match status" value="1"/>
</dbReference>
<feature type="domain" description="ABC transporter" evidence="4">
    <location>
        <begin position="4"/>
        <end position="227"/>
    </location>
</feature>
<keyword evidence="1" id="KW-0813">Transport</keyword>
<dbReference type="Proteomes" id="UP000061546">
    <property type="component" value="Chromosome"/>
</dbReference>
<keyword evidence="6" id="KW-1185">Reference proteome</keyword>
<dbReference type="CDD" id="cd03230">
    <property type="entry name" value="ABC_DR_subfamily_A"/>
    <property type="match status" value="1"/>
</dbReference>
<dbReference type="InterPro" id="IPR017871">
    <property type="entry name" value="ABC_transporter-like_CS"/>
</dbReference>
<dbReference type="KEGG" id="lhi:JP39_00270"/>
<evidence type="ECO:0000313" key="5">
    <source>
        <dbReference type="EMBL" id="ALB27934.1"/>
    </source>
</evidence>
<protein>
    <recommendedName>
        <fullName evidence="4">ABC transporter domain-containing protein</fullName>
    </recommendedName>
</protein>
<keyword evidence="2" id="KW-0547">Nucleotide-binding</keyword>
<reference evidence="5 6" key="1">
    <citation type="submission" date="2015-08" db="EMBL/GenBank/DDBJ databases">
        <title>Genomic sequence of Lactobacillus heilongjiangensis DSM 28069, isolated from Chinese traditional pickle.</title>
        <authorList>
            <person name="Jiang X."/>
            <person name="Zheng B."/>
            <person name="Cheng H."/>
        </authorList>
    </citation>
    <scope>NUCLEOTIDE SEQUENCE [LARGE SCALE GENOMIC DNA]</scope>
    <source>
        <strain evidence="5 6">DSM 28069</strain>
    </source>
</reference>
<dbReference type="GO" id="GO:0005524">
    <property type="term" value="F:ATP binding"/>
    <property type="evidence" value="ECO:0007669"/>
    <property type="project" value="UniProtKB-KW"/>
</dbReference>
<dbReference type="RefSeq" id="WP_041499127.1">
    <property type="nucleotide sequence ID" value="NZ_BJDV01000004.1"/>
</dbReference>
<keyword evidence="3" id="KW-0067">ATP-binding</keyword>
<dbReference type="InterPro" id="IPR003439">
    <property type="entry name" value="ABC_transporter-like_ATP-bd"/>
</dbReference>
<dbReference type="SMART" id="SM00382">
    <property type="entry name" value="AAA"/>
    <property type="match status" value="1"/>
</dbReference>
<proteinExistence type="predicted"/>
<accession>A0A0K2L9G4</accession>
<gene>
    <name evidence="5" type="ORF">JP39_00270</name>
</gene>
<dbReference type="PROSITE" id="PS00211">
    <property type="entry name" value="ABC_TRANSPORTER_1"/>
    <property type="match status" value="1"/>
</dbReference>
<dbReference type="SUPFAM" id="SSF52540">
    <property type="entry name" value="P-loop containing nucleoside triphosphate hydrolases"/>
    <property type="match status" value="1"/>
</dbReference>
<name>A0A0K2L9G4_9LACO</name>
<dbReference type="PROSITE" id="PS50893">
    <property type="entry name" value="ABC_TRANSPORTER_2"/>
    <property type="match status" value="1"/>
</dbReference>